<accession>A0A0C2SL93</accession>
<dbReference type="InParanoid" id="A0A0C2SL93"/>
<keyword evidence="2" id="KW-1185">Reference proteome</keyword>
<proteinExistence type="predicted"/>
<protein>
    <submittedName>
        <fullName evidence="1">Uncharacterized protein</fullName>
    </submittedName>
</protein>
<evidence type="ECO:0000313" key="2">
    <source>
        <dbReference type="Proteomes" id="UP000054549"/>
    </source>
</evidence>
<organism evidence="1 2">
    <name type="scientific">Amanita muscaria (strain Koide BX008)</name>
    <dbReference type="NCBI Taxonomy" id="946122"/>
    <lineage>
        <taxon>Eukaryota</taxon>
        <taxon>Fungi</taxon>
        <taxon>Dikarya</taxon>
        <taxon>Basidiomycota</taxon>
        <taxon>Agaricomycotina</taxon>
        <taxon>Agaricomycetes</taxon>
        <taxon>Agaricomycetidae</taxon>
        <taxon>Agaricales</taxon>
        <taxon>Pluteineae</taxon>
        <taxon>Amanitaceae</taxon>
        <taxon>Amanita</taxon>
    </lineage>
</organism>
<dbReference type="AlphaFoldDB" id="A0A0C2SL93"/>
<dbReference type="EMBL" id="KN818658">
    <property type="protein sequence ID" value="KIL54689.1"/>
    <property type="molecule type" value="Genomic_DNA"/>
</dbReference>
<evidence type="ECO:0000313" key="1">
    <source>
        <dbReference type="EMBL" id="KIL54689.1"/>
    </source>
</evidence>
<feature type="non-terminal residue" evidence="1">
    <location>
        <position position="84"/>
    </location>
</feature>
<sequence>MDVSFLPLPLDFDYVQSESWKPLVDKISHWLTTIVIDQSTPEWLWGLEVFWMAYFAAYPSFPAGEWPKWNPNIALDGQFAQSWL</sequence>
<name>A0A0C2SL93_AMAMK</name>
<dbReference type="Proteomes" id="UP000054549">
    <property type="component" value="Unassembled WGS sequence"/>
</dbReference>
<dbReference type="OrthoDB" id="2955847at2759"/>
<gene>
    <name evidence="1" type="ORF">M378DRAFT_39371</name>
</gene>
<reference evidence="1 2" key="1">
    <citation type="submission" date="2014-04" db="EMBL/GenBank/DDBJ databases">
        <title>Evolutionary Origins and Diversification of the Mycorrhizal Mutualists.</title>
        <authorList>
            <consortium name="DOE Joint Genome Institute"/>
            <consortium name="Mycorrhizal Genomics Consortium"/>
            <person name="Kohler A."/>
            <person name="Kuo A."/>
            <person name="Nagy L.G."/>
            <person name="Floudas D."/>
            <person name="Copeland A."/>
            <person name="Barry K.W."/>
            <person name="Cichocki N."/>
            <person name="Veneault-Fourrey C."/>
            <person name="LaButti K."/>
            <person name="Lindquist E.A."/>
            <person name="Lipzen A."/>
            <person name="Lundell T."/>
            <person name="Morin E."/>
            <person name="Murat C."/>
            <person name="Riley R."/>
            <person name="Ohm R."/>
            <person name="Sun H."/>
            <person name="Tunlid A."/>
            <person name="Henrissat B."/>
            <person name="Grigoriev I.V."/>
            <person name="Hibbett D.S."/>
            <person name="Martin F."/>
        </authorList>
    </citation>
    <scope>NUCLEOTIDE SEQUENCE [LARGE SCALE GENOMIC DNA]</scope>
    <source>
        <strain evidence="1 2">Koide BX008</strain>
    </source>
</reference>
<dbReference type="HOGENOM" id="CLU_2574861_0_0_1"/>